<name>A0A1A8EVP5_9TELE</name>
<dbReference type="EMBL" id="HAEB01004091">
    <property type="protein sequence ID" value="SBQ50618.1"/>
    <property type="molecule type" value="Transcribed_RNA"/>
</dbReference>
<evidence type="ECO:0000313" key="2">
    <source>
        <dbReference type="EMBL" id="SBQ50618.1"/>
    </source>
</evidence>
<reference evidence="2" key="1">
    <citation type="submission" date="2016-05" db="EMBL/GenBank/DDBJ databases">
        <authorList>
            <person name="Lavstsen T."/>
            <person name="Jespersen J.S."/>
        </authorList>
    </citation>
    <scope>NUCLEOTIDE SEQUENCE</scope>
    <source>
        <tissue evidence="2">Brain</tissue>
    </source>
</reference>
<accession>A0A1A8EVP5</accession>
<proteinExistence type="predicted"/>
<organism evidence="2">
    <name type="scientific">Nothobranchius korthausae</name>
    <dbReference type="NCBI Taxonomy" id="1143690"/>
    <lineage>
        <taxon>Eukaryota</taxon>
        <taxon>Metazoa</taxon>
        <taxon>Chordata</taxon>
        <taxon>Craniata</taxon>
        <taxon>Vertebrata</taxon>
        <taxon>Euteleostomi</taxon>
        <taxon>Actinopterygii</taxon>
        <taxon>Neopterygii</taxon>
        <taxon>Teleostei</taxon>
        <taxon>Neoteleostei</taxon>
        <taxon>Acanthomorphata</taxon>
        <taxon>Ovalentaria</taxon>
        <taxon>Atherinomorphae</taxon>
        <taxon>Cyprinodontiformes</taxon>
        <taxon>Nothobranchiidae</taxon>
        <taxon>Nothobranchius</taxon>
    </lineage>
</organism>
<dbReference type="AlphaFoldDB" id="A0A1A8EVP5"/>
<protein>
    <submittedName>
        <fullName evidence="2">Myeloid/lymphoid or mixed-lineage leukemia 3</fullName>
    </submittedName>
</protein>
<feature type="region of interest" description="Disordered" evidence="1">
    <location>
        <begin position="1"/>
        <end position="48"/>
    </location>
</feature>
<feature type="non-terminal residue" evidence="2">
    <location>
        <position position="1"/>
    </location>
</feature>
<reference evidence="2" key="2">
    <citation type="submission" date="2016-06" db="EMBL/GenBank/DDBJ databases">
        <title>The genome of a short-lived fish provides insights into sex chromosome evolution and the genetic control of aging.</title>
        <authorList>
            <person name="Reichwald K."/>
            <person name="Felder M."/>
            <person name="Petzold A."/>
            <person name="Koch P."/>
            <person name="Groth M."/>
            <person name="Platzer M."/>
        </authorList>
    </citation>
    <scope>NUCLEOTIDE SEQUENCE</scope>
    <source>
        <tissue evidence="2">Brain</tissue>
    </source>
</reference>
<feature type="non-terminal residue" evidence="2">
    <location>
        <position position="156"/>
    </location>
</feature>
<gene>
    <name evidence="2" type="primary">MLL3</name>
</gene>
<evidence type="ECO:0000256" key="1">
    <source>
        <dbReference type="SAM" id="MobiDB-lite"/>
    </source>
</evidence>
<feature type="compositionally biased region" description="Basic and acidic residues" evidence="1">
    <location>
        <begin position="1"/>
        <end position="10"/>
    </location>
</feature>
<sequence>APSSLEHERSSVSSPEEVNQCCAPSPKETHQNFTPISAKSERSCVPSPKGICQSPAFFPEEMKDGSLSSQEISQSLTLFTEKTHKSSVPPSIELHTNLAASLQKTHPCLQVSLQETHHSQVTLLQEAHDCPTALQKIHLSSTLFPKEINQSLTLSP</sequence>